<evidence type="ECO:0000256" key="1">
    <source>
        <dbReference type="SAM" id="MobiDB-lite"/>
    </source>
</evidence>
<feature type="compositionally biased region" description="Low complexity" evidence="1">
    <location>
        <begin position="1894"/>
        <end position="1910"/>
    </location>
</feature>
<comment type="caution">
    <text evidence="2">The sequence shown here is derived from an EMBL/GenBank/DDBJ whole genome shotgun (WGS) entry which is preliminary data.</text>
</comment>
<feature type="compositionally biased region" description="Polar residues" evidence="1">
    <location>
        <begin position="2515"/>
        <end position="2531"/>
    </location>
</feature>
<feature type="region of interest" description="Disordered" evidence="1">
    <location>
        <begin position="2357"/>
        <end position="2461"/>
    </location>
</feature>
<protein>
    <recommendedName>
        <fullName evidence="4">DUF5776 domain-containing protein</fullName>
    </recommendedName>
</protein>
<dbReference type="EMBL" id="CAUZMB010000007">
    <property type="protein sequence ID" value="CAK1248738.1"/>
    <property type="molecule type" value="Genomic_DNA"/>
</dbReference>
<name>A0ABN9Z0H4_9LACO</name>
<keyword evidence="3" id="KW-1185">Reference proteome</keyword>
<feature type="compositionally biased region" description="Polar residues" evidence="1">
    <location>
        <begin position="2383"/>
        <end position="2431"/>
    </location>
</feature>
<feature type="region of interest" description="Disordered" evidence="1">
    <location>
        <begin position="1439"/>
        <end position="1460"/>
    </location>
</feature>
<feature type="region of interest" description="Disordered" evidence="1">
    <location>
        <begin position="272"/>
        <end position="320"/>
    </location>
</feature>
<feature type="compositionally biased region" description="Polar residues" evidence="1">
    <location>
        <begin position="1544"/>
        <end position="1555"/>
    </location>
</feature>
<feature type="region of interest" description="Disordered" evidence="1">
    <location>
        <begin position="109"/>
        <end position="168"/>
    </location>
</feature>
<accession>A0ABN9Z0H4</accession>
<feature type="region of interest" description="Disordered" evidence="1">
    <location>
        <begin position="1892"/>
        <end position="1939"/>
    </location>
</feature>
<reference evidence="2 3" key="1">
    <citation type="submission" date="2023-10" db="EMBL/GenBank/DDBJ databases">
        <authorList>
            <person name="Botero Cardona J."/>
        </authorList>
    </citation>
    <scope>NUCLEOTIDE SEQUENCE [LARGE SCALE GENOMIC DNA]</scope>
    <source>
        <strain evidence="2 3">R-55214</strain>
    </source>
</reference>
<feature type="compositionally biased region" description="Low complexity" evidence="1">
    <location>
        <begin position="191"/>
        <end position="211"/>
    </location>
</feature>
<feature type="compositionally biased region" description="Polar residues" evidence="1">
    <location>
        <begin position="2447"/>
        <end position="2456"/>
    </location>
</feature>
<dbReference type="Proteomes" id="UP001314166">
    <property type="component" value="Unassembled WGS sequence"/>
</dbReference>
<feature type="region of interest" description="Disordered" evidence="1">
    <location>
        <begin position="191"/>
        <end position="215"/>
    </location>
</feature>
<feature type="region of interest" description="Disordered" evidence="1">
    <location>
        <begin position="2543"/>
        <end position="2562"/>
    </location>
</feature>
<evidence type="ECO:0008006" key="4">
    <source>
        <dbReference type="Google" id="ProtNLM"/>
    </source>
</evidence>
<sequence length="2720" mass="278678">MLYNKRTLQKVEDKKIMRKVKSQWVVVSLASFGLLAGVTTVQRVSADTTTATTTQPAATTSQTAGTSSSGSSTASTSASTSSSTSASLSVSTSTSLSASTSVSVSASASTSTSVSASAAGKSGSNSANVGTSTSNSGTSAASAGATNTTSASGSAVSNSATSADNTDADTTNVTTANLLGDNAAVNLGASEVADSSASTSESETPAEQAAAQQGMEDAFQGKANASSSELGQAVDYYNAAYSGAQAAVTAYNSATKGQGTGTQDYTFYGNTASKKNDDGTTHDTTGIDKSGTPQAYGSADDVNQGGADNPAEASASASKYETALNTKLDAQTNVSVQTTTSNSTTNNISIPTSQTASIANARTSYQSDTNLGASFDAGVAYALGQLGQEDAESGKWQGVYSGSNGGTKDQYLATATNDTSNPYDQAYRGALAAMNSYFDGNDNYKGNTAVSVSLTANTYFDQGFNDVVNQAKNGIAYVQNGSQFASVLTGSTDPTHSGNVASGINTIRLANDVNLTNSALGETQRTETANTSSFTIDGQNHLMDFGGLNYTVNSASDLYLQNFQTIYGSSDYGPFAAGSGAVHFGNLNYVGPQLLSAYGNDVYFFGNVNVISPDNTSNTYTSPFHTGVSMDGSGVQENLEVNNFILQAGAHYFGTTSPVGGGNNIIAKGNFTVDTGAKMTLVSRGQTPEDSQDDSAFGIILDTSGASLNIKKDATVNIIPGHYSGSATVIGGGILATGSDSINIDGGTLNYEGENGVSGNYNEPIDMYSSGNSINVINGGLLQALLDSMPTQNATDHNGTSYYGIVSNPHNGTFNVGSKGSLKIGYTNSDWNNSVPYFGDNFNINSVGGTHVIMIKPTNAQAFQTDAGTDDDALGGSINAYTVAITQSNGTKQYLYYFNLPSGSTTYTGTDLNGDSVTGKISGNTLDIANVPAVQVVGPLTTAPSSTSGMTTVTGFVKLTNYEDMDNSKYPLYVSVATGTNAGTNGTSFDQLNQITGDNLKDGYSSADPYTYTTSVSTQGYAGGLLKVVYDIPTADAKNYIGMRFHYGINYVSTILNVTGSSYTTTVEGFTPDSSHPGKVVQDTTHGDMVVANGSTGNVENGIQDGITDAENNNSAKKAGEPFDTQTNDDYISGYKSAQAGYKAYSNQTANQDYTQTDAYKNASNPDAFTQGYNAAAYDAGLHDAKLGQTNSKDSNYTQAQTEYNTVYTAALDNPNETLSNILSSATIPVDANLKNTTPTPAENQAFTDAQGVAAFVKDEQAGNISGTTYGPNFNALTTNDQKVAYEAALTGYNQAMTVSPTSDDPDGNATKAEIAGFEYGQSLINGGLSTGTVAPTAAASHMNNVNVAQIGYNTANQAVTAAKGNGSSSTEAQTANAQSLPADSGTTDATFDRYVKYGAYAALKGNSDTGLNQYEEVGYSKVITASAYQDGLNAYKNKQSATPTGTDAESNAGQTSFAQGYSDGQKAAAAGIQNFKNGTAQPTGTDTISYITSQAQASAQQGFADGDAGKSAPSTDTSYDSAYTTGYNAGQSTKLATDDAKNGTDQSKSANDSAAYSDAKGAYADGASAYKSGNTQSSKSADPVYQAAYNQALADITNARTQAIQDADGNHGQAKSSSTSYSANQDAESVAEKAYTDAQTAYSEAIVGAATPTNPNDAQASGAAAGANDKAYIDATVANQTTTATVSSTKSGIVTTQIGAAQAAFTANPDALDTLNSTDPLANYAYKAEMDSLKAQYAKGINYAATGKNPDATASDAEKKGASDYAAGLNAAVNGPAITNPTTGNKDGEAAANSYNAGYNDAKAGTPNDSNSGDPVKKSAYEGASEAFTDVANGTTRSTDSMDPVQKVAYEQALKEAQADAAQGAQDFVNGKDSPNASTVSGAAAAEGYKQAQSGYSDGQSGKSSQSDDPNYTTGYNAGKSETSGYNDQTAPTNATPTEQQAYDGAKAGAADGIAGKKQADNSAQSKAYQDAYTKAYQDAQTGYPAGYAAGQGGGTPAEPNNPSYMAGYHAGQAAKQATTDAYNGVNNPSGVTDQTTYKDVQDGYHDGVIATGKTLNNTPDATTGDAPYKTAYHQGIVDTNAARAKAMQAADANYGQANSAGTTYSANKDVETIAEQAYTDAQNAYNATMINSVPTSPNDAQQSGITAAQTDQSYVQATVANPSQTSTTVSATKTTAVNNGITKAQADFKANPDASDSLSGSDALTTYAYKVEMDSLHAQYNTGKQEAAAGNSPATTASDAEKQGAIDYTNGLNAAVNNDTQSIANPTSGNKAGEAAIDSFNKGYQDAVDGKDDSTLTDPVQKAAQAAASEGFADVTSGNVKNATEIATMNPVAQVAYQKAVKEAQADAAQGAQTYLSGGSRPADNTVAGKAEASGYDKAQQGYTDEQSNKTQASSDPSYTTGYNAGKSEQSGYNDKTQPASTASQSEQDAYNGAQAGSKDAIAGNTKNQNTGKSQAYKDGYNQGYDDATGGYTAGYNAGQNGTKPNATQTADPSYMKGYNAGQAAKQAIADDQNGQSNASGVTDQTTYDDAQKGYHDGVIATGKTGVNTPDATAANGDQPYQAGYNQAITDTNKARAAAYQDADDNHGQAIDSNKKYSPNSDIQTVAQQAYNDAQTAYSEAISGATTPTNPNDAQASGVAAGTNDKSYVDATVANQTPSATVSSAKSTIVSAQITAAQTAFNKDPDAPDSLNSTDPLANYAYKAEMDSLQSRYSTGKQ</sequence>
<evidence type="ECO:0000313" key="3">
    <source>
        <dbReference type="Proteomes" id="UP001314166"/>
    </source>
</evidence>
<feature type="region of interest" description="Disordered" evidence="1">
    <location>
        <begin position="1364"/>
        <end position="1386"/>
    </location>
</feature>
<feature type="region of interest" description="Disordered" evidence="1">
    <location>
        <begin position="48"/>
        <end position="87"/>
    </location>
</feature>
<feature type="region of interest" description="Disordered" evidence="1">
    <location>
        <begin position="2509"/>
        <end position="2532"/>
    </location>
</feature>
<feature type="compositionally biased region" description="Polar residues" evidence="1">
    <location>
        <begin position="1911"/>
        <end position="1939"/>
    </location>
</feature>
<organism evidence="2 3">
    <name type="scientific">Fructobacillus evanidus</name>
    <dbReference type="NCBI Taxonomy" id="3064281"/>
    <lineage>
        <taxon>Bacteria</taxon>
        <taxon>Bacillati</taxon>
        <taxon>Bacillota</taxon>
        <taxon>Bacilli</taxon>
        <taxon>Lactobacillales</taxon>
        <taxon>Lactobacillaceae</taxon>
        <taxon>Fructobacillus</taxon>
    </lineage>
</organism>
<proteinExistence type="predicted"/>
<evidence type="ECO:0000313" key="2">
    <source>
        <dbReference type="EMBL" id="CAK1248738.1"/>
    </source>
</evidence>
<gene>
    <name evidence="2" type="ORF">R55214_HHFBAMCI_01195</name>
</gene>
<feature type="region of interest" description="Disordered" evidence="1">
    <location>
        <begin position="1800"/>
        <end position="1819"/>
    </location>
</feature>
<feature type="region of interest" description="Disordered" evidence="1">
    <location>
        <begin position="1534"/>
        <end position="1557"/>
    </location>
</feature>